<evidence type="ECO:0000313" key="1">
    <source>
        <dbReference type="EMBL" id="GAA4250349.1"/>
    </source>
</evidence>
<gene>
    <name evidence="1" type="ORF">GCM10022255_038510</name>
</gene>
<accession>A0ABP8D945</accession>
<keyword evidence="2" id="KW-1185">Reference proteome</keyword>
<evidence type="ECO:0000313" key="2">
    <source>
        <dbReference type="Proteomes" id="UP001500620"/>
    </source>
</evidence>
<dbReference type="Proteomes" id="UP001500620">
    <property type="component" value="Unassembled WGS sequence"/>
</dbReference>
<proteinExistence type="predicted"/>
<organism evidence="1 2">
    <name type="scientific">Dactylosporangium darangshiense</name>
    <dbReference type="NCBI Taxonomy" id="579108"/>
    <lineage>
        <taxon>Bacteria</taxon>
        <taxon>Bacillati</taxon>
        <taxon>Actinomycetota</taxon>
        <taxon>Actinomycetes</taxon>
        <taxon>Micromonosporales</taxon>
        <taxon>Micromonosporaceae</taxon>
        <taxon>Dactylosporangium</taxon>
    </lineage>
</organism>
<dbReference type="EMBL" id="BAABAT010000009">
    <property type="protein sequence ID" value="GAA4250349.1"/>
    <property type="molecule type" value="Genomic_DNA"/>
</dbReference>
<protein>
    <submittedName>
        <fullName evidence="1">Questin oxidase family protein</fullName>
    </submittedName>
</protein>
<comment type="caution">
    <text evidence="1">The sequence shown here is derived from an EMBL/GenBank/DDBJ whole genome shotgun (WGS) entry which is preliminary data.</text>
</comment>
<reference evidence="2" key="1">
    <citation type="journal article" date="2019" name="Int. J. Syst. Evol. Microbiol.">
        <title>The Global Catalogue of Microorganisms (GCM) 10K type strain sequencing project: providing services to taxonomists for standard genome sequencing and annotation.</title>
        <authorList>
            <consortium name="The Broad Institute Genomics Platform"/>
            <consortium name="The Broad Institute Genome Sequencing Center for Infectious Disease"/>
            <person name="Wu L."/>
            <person name="Ma J."/>
        </authorList>
    </citation>
    <scope>NUCLEOTIDE SEQUENCE [LARGE SCALE GENOMIC DNA]</scope>
    <source>
        <strain evidence="2">JCM 17441</strain>
    </source>
</reference>
<sequence length="353" mass="37342">MTSETLLDSLERLRGTGSEFAGFLANHGPMGAEALVTLGAGDYAPGWTTRYRRARDLEAAPAPDRPLHDDEWRQATGDVRLLARWVATTRRDLAEAPWGDVLATWWPRLLPGLAASATHGVIRTAHAVRSLANAGADPDPLLVDELAHGLALWGARYQPLPGNPRLAGPYGARDALARLPRSDADEPVTGPGIGGALGRLVRLDGFAPALDTYGAPADPDEALDELIAAAARVLWTHPDQPIGFCHAVTAPAAIRLVLSHLPAVQHRPTIAAAWQVLAGIIAASSPDAAADGLSREVPDRAPAPETVLGRAVEHGDEHVIKLAEAAIREHARTGDPVLLHAAHAFPDRLPPMS</sequence>
<name>A0ABP8D945_9ACTN</name>
<dbReference type="RefSeq" id="WP_345128405.1">
    <property type="nucleotide sequence ID" value="NZ_BAABAT010000009.1"/>
</dbReference>